<gene>
    <name evidence="3" type="ORF">PENNAL_c0006G08915</name>
</gene>
<evidence type="ECO:0000313" key="4">
    <source>
        <dbReference type="Proteomes" id="UP000191691"/>
    </source>
</evidence>
<reference evidence="4" key="1">
    <citation type="journal article" date="2017" name="Nat. Microbiol.">
        <title>Global analysis of biosynthetic gene clusters reveals vast potential of secondary metabolite production in Penicillium species.</title>
        <authorList>
            <person name="Nielsen J.C."/>
            <person name="Grijseels S."/>
            <person name="Prigent S."/>
            <person name="Ji B."/>
            <person name="Dainat J."/>
            <person name="Nielsen K.F."/>
            <person name="Frisvad J.C."/>
            <person name="Workman M."/>
            <person name="Nielsen J."/>
        </authorList>
    </citation>
    <scope>NUCLEOTIDE SEQUENCE [LARGE SCALE GENOMIC DNA]</scope>
    <source>
        <strain evidence="4">IBT 13039</strain>
    </source>
</reference>
<proteinExistence type="predicted"/>
<dbReference type="EMBL" id="MOOB01000006">
    <property type="protein sequence ID" value="OQE93173.1"/>
    <property type="molecule type" value="Genomic_DNA"/>
</dbReference>
<dbReference type="STRING" id="60175.A0A1V6Z0F4"/>
<evidence type="ECO:0000256" key="1">
    <source>
        <dbReference type="ARBA" id="ARBA00023157"/>
    </source>
</evidence>
<sequence length="193" mass="21324">MKASIISIISFALAVTAMPSPSHLGEPGKLSITQSKGQCEDGKVSCCSPKKEINDNVLLSLLDDINLLAIKDSYCSPVSLIGPLNLGLLGSVDEEKDKFDCKHTVACCNGDSNQSFLKCWWALGRPLRPIILLAAAARRALRQQTRVRWEEQWEQAKSSAPTKRVVQALNMKTFRVCEELLKTQCEILIQIPQ</sequence>
<keyword evidence="2" id="KW-0732">Signal</keyword>
<accession>A0A1V6Z0F4</accession>
<dbReference type="GO" id="GO:0009277">
    <property type="term" value="C:fungal-type cell wall"/>
    <property type="evidence" value="ECO:0007669"/>
    <property type="project" value="InterPro"/>
</dbReference>
<name>A0A1V6Z0F4_PENNA</name>
<evidence type="ECO:0008006" key="5">
    <source>
        <dbReference type="Google" id="ProtNLM"/>
    </source>
</evidence>
<dbReference type="AlphaFoldDB" id="A0A1V6Z0F4"/>
<feature type="chain" id="PRO_5012280234" description="Hydrophobin" evidence="2">
    <location>
        <begin position="18"/>
        <end position="193"/>
    </location>
</feature>
<dbReference type="SMART" id="SM00075">
    <property type="entry name" value="HYDRO"/>
    <property type="match status" value="1"/>
</dbReference>
<dbReference type="GO" id="GO:0005199">
    <property type="term" value="F:structural constituent of cell wall"/>
    <property type="evidence" value="ECO:0007669"/>
    <property type="project" value="InterPro"/>
</dbReference>
<dbReference type="InterPro" id="IPR001338">
    <property type="entry name" value="Class_I_Hydrophobin"/>
</dbReference>
<dbReference type="Proteomes" id="UP000191691">
    <property type="component" value="Unassembled WGS sequence"/>
</dbReference>
<keyword evidence="4" id="KW-1185">Reference proteome</keyword>
<evidence type="ECO:0000313" key="3">
    <source>
        <dbReference type="EMBL" id="OQE93173.1"/>
    </source>
</evidence>
<evidence type="ECO:0000256" key="2">
    <source>
        <dbReference type="SAM" id="SignalP"/>
    </source>
</evidence>
<comment type="caution">
    <text evidence="3">The sequence shown here is derived from an EMBL/GenBank/DDBJ whole genome shotgun (WGS) entry which is preliminary data.</text>
</comment>
<protein>
    <recommendedName>
        <fullName evidence="5">Hydrophobin</fullName>
    </recommendedName>
</protein>
<organism evidence="3 4">
    <name type="scientific">Penicillium nalgiovense</name>
    <dbReference type="NCBI Taxonomy" id="60175"/>
    <lineage>
        <taxon>Eukaryota</taxon>
        <taxon>Fungi</taxon>
        <taxon>Dikarya</taxon>
        <taxon>Ascomycota</taxon>
        <taxon>Pezizomycotina</taxon>
        <taxon>Eurotiomycetes</taxon>
        <taxon>Eurotiomycetidae</taxon>
        <taxon>Eurotiales</taxon>
        <taxon>Aspergillaceae</taxon>
        <taxon>Penicillium</taxon>
    </lineage>
</organism>
<keyword evidence="1" id="KW-1015">Disulfide bond</keyword>
<feature type="signal peptide" evidence="2">
    <location>
        <begin position="1"/>
        <end position="17"/>
    </location>
</feature>